<dbReference type="CDD" id="cd07125">
    <property type="entry name" value="ALDH_PutA-P5CDH"/>
    <property type="match status" value="1"/>
</dbReference>
<dbReference type="Proteomes" id="UP000232693">
    <property type="component" value="Chromosome"/>
</dbReference>
<evidence type="ECO:0000256" key="5">
    <source>
        <dbReference type="PIRNR" id="PIRNR000197"/>
    </source>
</evidence>
<dbReference type="SUPFAM" id="SSF53720">
    <property type="entry name" value="ALDH-like"/>
    <property type="match status" value="1"/>
</dbReference>
<dbReference type="PIRSF" id="PIRSF000197">
    <property type="entry name" value="Bifunct_PutA"/>
    <property type="match status" value="1"/>
</dbReference>
<comment type="cofactor">
    <cofactor evidence="5">
        <name>FAD</name>
        <dbReference type="ChEBI" id="CHEBI:57692"/>
    </cofactor>
</comment>
<proteinExistence type="inferred from homology"/>
<dbReference type="EMBL" id="CP025120">
    <property type="protein sequence ID" value="AUD79572.1"/>
    <property type="molecule type" value="Genomic_DNA"/>
</dbReference>
<keyword evidence="5" id="KW-0238">DNA-binding</keyword>
<evidence type="ECO:0000256" key="2">
    <source>
        <dbReference type="ARBA" id="ARBA00023002"/>
    </source>
</evidence>
<dbReference type="InterPro" id="IPR024082">
    <property type="entry name" value="PRODH_PutA_dom_II"/>
</dbReference>
<dbReference type="KEGG" id="kpd:CW740_10095"/>
<dbReference type="PANTHER" id="PTHR42862">
    <property type="entry name" value="DELTA-1-PYRROLINE-5-CARBOXYLATE DEHYDROGENASE 1, ISOFORM A-RELATED"/>
    <property type="match status" value="1"/>
</dbReference>
<dbReference type="SUPFAM" id="SSF81935">
    <property type="entry name" value="N-terminal domain of bifunctional PutA protein"/>
    <property type="match status" value="1"/>
</dbReference>
<evidence type="ECO:0000313" key="10">
    <source>
        <dbReference type="Proteomes" id="UP000232693"/>
    </source>
</evidence>
<comment type="similarity">
    <text evidence="5">In the C-terminal section; belongs to the aldehyde dehydrogenase family.</text>
</comment>
<dbReference type="NCBIfam" id="NF008869">
    <property type="entry name" value="PRK11904.1"/>
    <property type="match status" value="1"/>
</dbReference>
<dbReference type="Gene3D" id="3.20.20.220">
    <property type="match status" value="1"/>
</dbReference>
<keyword evidence="5" id="KW-0805">Transcription regulation</keyword>
<dbReference type="InterPro" id="IPR016160">
    <property type="entry name" value="Ald_DH_CS_CYS"/>
</dbReference>
<keyword evidence="5" id="KW-0274">FAD</keyword>
<sequence length="1052" mass="116092">MFKASQILSDSYQQLSLSEWQEIITQNYSVDESGYLQELLELATPDDKTVNIITHQASQLVEEIRQSSKSREGVEAFLQQYSLSTKEGVILMCLAEALLRIPDANVANALIRDKLSAAEWKKHTGQSESILVNASTWGLMLTGKIVDVDQDGDGKPDTLLKGLIAKFGEPVIRQAMNQAMRLMGRQFVLGRSIKEAMKRGAKSVEKGYTHSFDMLGEAAYTAHDAQRYYEAYSKAISEIGQVKVKEGQLAPSISIKLSALHPRYEVGQKDRVMTEMVDTLLKLVKQARELDVAVTIDAEEADRLELSLDIFEALYTSEICQGWAGLGMVVQAYSKRALPVLGWLDALSRKHGRRIPIRLVKGAYWDSEIKWSQQAGLSNYPVFTRKAGTDVSYLACARFIMSTKDSFYPQFATHNAQTVFSIMEMAGERRDFEFQRLHGMGEILYDKVLERYPGLKCRIYAPVGNHKDLLPYLVRRLLENGANTSFVHQLVDKATPVMSLVEHPCLVLKRYPTLHNDRIPLPPHIYGPDRVNSAGTNLHINSQIEPFMQNVQQYLDNQWHAKPIIDGKEITTNEEAVFCPYDNTHQIGTVHKVSEELALDALTIAHKNFIAWDMTPVEQRAQILEKIADVFEENEAELIALCSRDGGKTMQDGIDEVREAVDFCRYYANNARKDFGQEITLPGPTGESNHLYLQGRGVFACISPWNFPLAIFTGQVVAALVAGNTVLAKPADQTTLVAYRAVQLMHQAGVPTSVLQFVPCRGSTFGKVILSDIRIAGVAFTGSTSTAQTINRTLATRDGMLSPLIAETGGQNAMIVDSSALPEQVVADVIQSAFTSAGQRCSALRVLYVQEDVADRILEVLSGAMQELKLGDPTDLSTDVGPVIDAVAREELAGHVEQLRATGNLIAETPMPAGLEKGCFLAPTAFFINHINDLTQEWFGPILHVIKYKSKELDQVIDQINGYGFGLTLGIHSRNESTATYIDKRARVGNVYINRNMIGATVGVQPFGGQGLSGTGPKAGGPFYLHRFATEHTRTNNTAAIGGNATLLSLGD</sequence>
<dbReference type="InterPro" id="IPR016163">
    <property type="entry name" value="Ald_DH_C"/>
</dbReference>
<dbReference type="Pfam" id="PF14850">
    <property type="entry name" value="Pro_dh-DNA_bdg"/>
    <property type="match status" value="1"/>
</dbReference>
<dbReference type="Gene3D" id="1.20.5.460">
    <property type="entry name" value="Single helix bin"/>
    <property type="match status" value="1"/>
</dbReference>
<evidence type="ECO:0000313" key="9">
    <source>
        <dbReference type="EMBL" id="AUD79572.1"/>
    </source>
</evidence>
<dbReference type="InterPro" id="IPR016162">
    <property type="entry name" value="Ald_DH_N"/>
</dbReference>
<protein>
    <recommendedName>
        <fullName evidence="5">Bifunctional protein PutA</fullName>
    </recommendedName>
    <domain>
        <recommendedName>
            <fullName evidence="5">Proline dehydrogenase</fullName>
            <ecNumber evidence="5">1.5.5.2</ecNumber>
        </recommendedName>
        <alternativeName>
            <fullName evidence="5">Proline oxidase</fullName>
        </alternativeName>
    </domain>
    <domain>
        <recommendedName>
            <fullName evidence="5">Delta-1-pyrroline-5-carboxylate dehydrogenase</fullName>
            <shortName evidence="5">P5C dehydrogenase</shortName>
            <ecNumber evidence="5">1.2.1.88</ecNumber>
        </recommendedName>
        <alternativeName>
            <fullName evidence="5">L-glutamate gamma-semialdehyde dehydrogenase</fullName>
        </alternativeName>
    </domain>
</protein>
<dbReference type="PANTHER" id="PTHR42862:SF1">
    <property type="entry name" value="DELTA-1-PYRROLINE-5-CARBOXYLATE DEHYDROGENASE 2, ISOFORM A-RELATED"/>
    <property type="match status" value="1"/>
</dbReference>
<dbReference type="GO" id="GO:0003677">
    <property type="term" value="F:DNA binding"/>
    <property type="evidence" value="ECO:0007669"/>
    <property type="project" value="UniProtKB-KW"/>
</dbReference>
<dbReference type="EC" id="1.2.1.88" evidence="5"/>
<evidence type="ECO:0000256" key="4">
    <source>
        <dbReference type="ARBA" id="ARBA00048142"/>
    </source>
</evidence>
<dbReference type="InterPro" id="IPR024089">
    <property type="entry name" value="PRODH_PutA_dom_I/II"/>
</dbReference>
<dbReference type="EC" id="1.5.5.2" evidence="5"/>
<dbReference type="GO" id="GO:0009898">
    <property type="term" value="C:cytoplasmic side of plasma membrane"/>
    <property type="evidence" value="ECO:0007669"/>
    <property type="project" value="TreeGrafter"/>
</dbReference>
<dbReference type="Pfam" id="PF01619">
    <property type="entry name" value="Pro_dh"/>
    <property type="match status" value="1"/>
</dbReference>
<dbReference type="UniPathway" id="UPA00261">
    <property type="reaction ID" value="UER00373"/>
</dbReference>
<dbReference type="GO" id="GO:0003842">
    <property type="term" value="F:L-glutamate gamma-semialdehyde dehydrogenase activity"/>
    <property type="evidence" value="ECO:0007669"/>
    <property type="project" value="UniProtKB-UniRule"/>
</dbReference>
<dbReference type="InterPro" id="IPR025703">
    <property type="entry name" value="Bifunct_PutA"/>
</dbReference>
<comment type="function">
    <text evidence="5">Oxidizes proline to glutamate for use as a carbon and nitrogen source.</text>
</comment>
<keyword evidence="2 5" id="KW-0560">Oxidoreductase</keyword>
<evidence type="ECO:0000256" key="3">
    <source>
        <dbReference type="ARBA" id="ARBA00023027"/>
    </source>
</evidence>
<organism evidence="9 10">
    <name type="scientific">Kangiella profundi</name>
    <dbReference type="NCBI Taxonomy" id="1561924"/>
    <lineage>
        <taxon>Bacteria</taxon>
        <taxon>Pseudomonadati</taxon>
        <taxon>Pseudomonadota</taxon>
        <taxon>Gammaproteobacteria</taxon>
        <taxon>Kangiellales</taxon>
        <taxon>Kangiellaceae</taxon>
        <taxon>Kangiella</taxon>
    </lineage>
</organism>
<name>A0A2K9APL9_9GAMM</name>
<keyword evidence="5" id="KW-0642">Proline metabolism</keyword>
<dbReference type="PROSITE" id="PS00070">
    <property type="entry name" value="ALDEHYDE_DEHYDR_CYS"/>
    <property type="match status" value="1"/>
</dbReference>
<feature type="domain" description="Aldehyde dehydrogenase" evidence="6">
    <location>
        <begin position="574"/>
        <end position="1029"/>
    </location>
</feature>
<evidence type="ECO:0000259" key="7">
    <source>
        <dbReference type="Pfam" id="PF01619"/>
    </source>
</evidence>
<evidence type="ECO:0000259" key="6">
    <source>
        <dbReference type="Pfam" id="PF00171"/>
    </source>
</evidence>
<comment type="similarity">
    <text evidence="5">In the N-terminal section; belongs to the proline dehydrogenase family.</text>
</comment>
<comment type="pathway">
    <text evidence="1 5">Amino-acid degradation; L-proline degradation into L-glutamate; L-glutamate from L-proline: step 2/2.</text>
</comment>
<dbReference type="FunFam" id="3.40.309.10:FF:000005">
    <property type="entry name" value="1-pyrroline-5-carboxylate dehydrogenase 1"/>
    <property type="match status" value="1"/>
</dbReference>
<dbReference type="SUPFAM" id="SSF51730">
    <property type="entry name" value="FAD-linked oxidoreductase"/>
    <property type="match status" value="1"/>
</dbReference>
<gene>
    <name evidence="9" type="ORF">CW740_10095</name>
</gene>
<dbReference type="GO" id="GO:0004657">
    <property type="term" value="F:proline dehydrogenase activity"/>
    <property type="evidence" value="ECO:0007669"/>
    <property type="project" value="UniProtKB-UniRule"/>
</dbReference>
<dbReference type="InterPro" id="IPR016161">
    <property type="entry name" value="Ald_DH/histidinol_DH"/>
</dbReference>
<dbReference type="OrthoDB" id="9812625at2"/>
<accession>A0A2K9APL9</accession>
<dbReference type="Gene3D" id="3.40.605.10">
    <property type="entry name" value="Aldehyde Dehydrogenase, Chain A, domain 1"/>
    <property type="match status" value="1"/>
</dbReference>
<keyword evidence="3 5" id="KW-0520">NAD</keyword>
<keyword evidence="5" id="KW-0804">Transcription</keyword>
<comment type="pathway">
    <text evidence="5">Amino-acid degradation; L-proline degradation into L-glutamate; L-glutamate from L-proline: step 1/2.</text>
</comment>
<dbReference type="NCBIfam" id="TIGR01238">
    <property type="entry name" value="D1pyr5carbox3"/>
    <property type="match status" value="1"/>
</dbReference>
<dbReference type="InterPro" id="IPR015590">
    <property type="entry name" value="Aldehyde_DH_dom"/>
</dbReference>
<dbReference type="Gene3D" id="3.40.309.10">
    <property type="entry name" value="Aldehyde Dehydrogenase, Chain A, domain 2"/>
    <property type="match status" value="1"/>
</dbReference>
<dbReference type="GO" id="GO:0010133">
    <property type="term" value="P:L-proline catabolic process to L-glutamate"/>
    <property type="evidence" value="ECO:0007669"/>
    <property type="project" value="UniProtKB-UniRule"/>
</dbReference>
<comment type="catalytic activity">
    <reaction evidence="4 5">
        <text>L-glutamate 5-semialdehyde + NAD(+) + H2O = L-glutamate + NADH + 2 H(+)</text>
        <dbReference type="Rhea" id="RHEA:30235"/>
        <dbReference type="ChEBI" id="CHEBI:15377"/>
        <dbReference type="ChEBI" id="CHEBI:15378"/>
        <dbReference type="ChEBI" id="CHEBI:29985"/>
        <dbReference type="ChEBI" id="CHEBI:57540"/>
        <dbReference type="ChEBI" id="CHEBI:57945"/>
        <dbReference type="ChEBI" id="CHEBI:58066"/>
        <dbReference type="EC" id="1.2.1.88"/>
    </reaction>
</comment>
<dbReference type="InterPro" id="IPR029041">
    <property type="entry name" value="FAD-linked_oxidoreductase-like"/>
</dbReference>
<dbReference type="InterPro" id="IPR050485">
    <property type="entry name" value="Proline_metab_enzyme"/>
</dbReference>
<keyword evidence="5" id="KW-0285">Flavoprotein</keyword>
<dbReference type="InterPro" id="IPR005933">
    <property type="entry name" value="PutA_C"/>
</dbReference>
<keyword evidence="5" id="KW-0678">Repressor</keyword>
<feature type="domain" description="Proline dehydrogenase" evidence="7">
    <location>
        <begin position="196"/>
        <end position="489"/>
    </location>
</feature>
<dbReference type="Pfam" id="PF00171">
    <property type="entry name" value="Aldedh"/>
    <property type="match status" value="1"/>
</dbReference>
<reference evidence="9 10" key="1">
    <citation type="submission" date="2017-12" db="EMBL/GenBank/DDBJ databases">
        <title>Kangiella profundi FT102 completed genome.</title>
        <authorList>
            <person name="Xu J."/>
            <person name="Wang J."/>
            <person name="Lu Y."/>
        </authorList>
    </citation>
    <scope>NUCLEOTIDE SEQUENCE [LARGE SCALE GENOMIC DNA]</scope>
    <source>
        <strain evidence="9 10">FT102</strain>
    </source>
</reference>
<feature type="domain" description="Proline dehydrogenase PutA" evidence="8">
    <location>
        <begin position="74"/>
        <end position="187"/>
    </location>
</feature>
<evidence type="ECO:0000256" key="1">
    <source>
        <dbReference type="ARBA" id="ARBA00004786"/>
    </source>
</evidence>
<evidence type="ECO:0000259" key="8">
    <source>
        <dbReference type="Pfam" id="PF14850"/>
    </source>
</evidence>
<dbReference type="GO" id="GO:0003700">
    <property type="term" value="F:DNA-binding transcription factor activity"/>
    <property type="evidence" value="ECO:0007669"/>
    <property type="project" value="InterPro"/>
</dbReference>
<dbReference type="RefSeq" id="WP_106647379.1">
    <property type="nucleotide sequence ID" value="NZ_BMGO01000001.1"/>
</dbReference>
<dbReference type="InterPro" id="IPR002872">
    <property type="entry name" value="Proline_DH_dom"/>
</dbReference>
<comment type="catalytic activity">
    <reaction evidence="5">
        <text>L-proline + a quinone = (S)-1-pyrroline-5-carboxylate + a quinol + H(+)</text>
        <dbReference type="Rhea" id="RHEA:23784"/>
        <dbReference type="ChEBI" id="CHEBI:15378"/>
        <dbReference type="ChEBI" id="CHEBI:17388"/>
        <dbReference type="ChEBI" id="CHEBI:24646"/>
        <dbReference type="ChEBI" id="CHEBI:60039"/>
        <dbReference type="ChEBI" id="CHEBI:132124"/>
        <dbReference type="EC" id="1.5.5.2"/>
    </reaction>
</comment>
<dbReference type="AlphaFoldDB" id="A0A2K9APL9"/>
<keyword evidence="10" id="KW-1185">Reference proteome</keyword>